<proteinExistence type="predicted"/>
<name>A0A8S5LT31_9CAUD</name>
<protein>
    <submittedName>
        <fullName evidence="1">Uncharacterized protein</fullName>
    </submittedName>
</protein>
<evidence type="ECO:0000313" key="1">
    <source>
        <dbReference type="EMBL" id="DAD73193.1"/>
    </source>
</evidence>
<organism evidence="1">
    <name type="scientific">Myoviridae sp. ct25F5</name>
    <dbReference type="NCBI Taxonomy" id="2826604"/>
    <lineage>
        <taxon>Viruses</taxon>
        <taxon>Duplodnaviria</taxon>
        <taxon>Heunggongvirae</taxon>
        <taxon>Uroviricota</taxon>
        <taxon>Caudoviricetes</taxon>
    </lineage>
</organism>
<accession>A0A8S5LT31</accession>
<sequence>MVMKMENKKINVLGTEYTLTVCNDEECPRLDGCDGFCDETTKELFAESYRKSGDDPTCKSNLQVQTNKVKRHEIIHAFLFESGLAENSTWAQNEEMVDWIAIQFPKLLEVFKAADAL</sequence>
<reference evidence="1" key="1">
    <citation type="journal article" date="2021" name="Proc. Natl. Acad. Sci. U.S.A.">
        <title>A Catalog of Tens of Thousands of Viruses from Human Metagenomes Reveals Hidden Associations with Chronic Diseases.</title>
        <authorList>
            <person name="Tisza M.J."/>
            <person name="Buck C.B."/>
        </authorList>
    </citation>
    <scope>NUCLEOTIDE SEQUENCE</scope>
    <source>
        <strain evidence="1">Ct25F5</strain>
    </source>
</reference>
<dbReference type="EMBL" id="BK014731">
    <property type="protein sequence ID" value="DAD73193.1"/>
    <property type="molecule type" value="Genomic_DNA"/>
</dbReference>